<protein>
    <submittedName>
        <fullName evidence="1">Uncharacterized protein</fullName>
    </submittedName>
</protein>
<dbReference type="AlphaFoldDB" id="A0A926WF60"/>
<organism evidence="1 2">
    <name type="scientific">Anabaena sphaerica FACHB-251</name>
    <dbReference type="NCBI Taxonomy" id="2692883"/>
    <lineage>
        <taxon>Bacteria</taxon>
        <taxon>Bacillati</taxon>
        <taxon>Cyanobacteriota</taxon>
        <taxon>Cyanophyceae</taxon>
        <taxon>Nostocales</taxon>
        <taxon>Nostocaceae</taxon>
        <taxon>Anabaena</taxon>
    </lineage>
</organism>
<evidence type="ECO:0000313" key="1">
    <source>
        <dbReference type="EMBL" id="MBD2292003.1"/>
    </source>
</evidence>
<keyword evidence="2" id="KW-1185">Reference proteome</keyword>
<name>A0A926WF60_9NOST</name>
<gene>
    <name evidence="1" type="ORF">H6G06_00535</name>
</gene>
<proteinExistence type="predicted"/>
<comment type="caution">
    <text evidence="1">The sequence shown here is derived from an EMBL/GenBank/DDBJ whole genome shotgun (WGS) entry which is preliminary data.</text>
</comment>
<dbReference type="RefSeq" id="WP_190556043.1">
    <property type="nucleotide sequence ID" value="NZ_JACJQU010000001.1"/>
</dbReference>
<reference evidence="2" key="1">
    <citation type="journal article" date="2020" name="ISME J.">
        <title>Comparative genomics reveals insights into cyanobacterial evolution and habitat adaptation.</title>
        <authorList>
            <person name="Chen M.Y."/>
            <person name="Teng W.K."/>
            <person name="Zhao L."/>
            <person name="Hu C.X."/>
            <person name="Zhou Y.K."/>
            <person name="Han B.P."/>
            <person name="Song L.R."/>
            <person name="Shu W.S."/>
        </authorList>
    </citation>
    <scope>NUCLEOTIDE SEQUENCE [LARGE SCALE GENOMIC DNA]</scope>
    <source>
        <strain evidence="2">FACHB-251</strain>
    </source>
</reference>
<dbReference type="EMBL" id="JACJQU010000001">
    <property type="protein sequence ID" value="MBD2292003.1"/>
    <property type="molecule type" value="Genomic_DNA"/>
</dbReference>
<accession>A0A926WF60</accession>
<dbReference type="Pfam" id="PF19991">
    <property type="entry name" value="HMA_2"/>
    <property type="match status" value="1"/>
</dbReference>
<evidence type="ECO:0000313" key="2">
    <source>
        <dbReference type="Proteomes" id="UP000662185"/>
    </source>
</evidence>
<dbReference type="Proteomes" id="UP000662185">
    <property type="component" value="Unassembled WGS sequence"/>
</dbReference>
<sequence>MTTVKKDPFQEWKFLNFWKKQSLDLIPLMTGLAVTGRMGIQGLAAIPVYILAADATRRVINFLEPEVVSAEKSQPIPDIDKKYNTEIAYTVVHKIPGRIRFNIPQISQDSSYAQRLESLLKVDNQVTNVRINSQAASIAIAYQSPEISISHWVEIMELALRANSSTNPISEIGITAINHPEVSPVASPEISNVWADLKPPSLSYSLGLMANLPV</sequence>